<reference evidence="1" key="1">
    <citation type="journal article" date="2020" name="Stud. Mycol.">
        <title>101 Dothideomycetes genomes: a test case for predicting lifestyles and emergence of pathogens.</title>
        <authorList>
            <person name="Haridas S."/>
            <person name="Albert R."/>
            <person name="Binder M."/>
            <person name="Bloem J."/>
            <person name="Labutti K."/>
            <person name="Salamov A."/>
            <person name="Andreopoulos B."/>
            <person name="Baker S."/>
            <person name="Barry K."/>
            <person name="Bills G."/>
            <person name="Bluhm B."/>
            <person name="Cannon C."/>
            <person name="Castanera R."/>
            <person name="Culley D."/>
            <person name="Daum C."/>
            <person name="Ezra D."/>
            <person name="Gonzalez J."/>
            <person name="Henrissat B."/>
            <person name="Kuo A."/>
            <person name="Liang C."/>
            <person name="Lipzen A."/>
            <person name="Lutzoni F."/>
            <person name="Magnuson J."/>
            <person name="Mondo S."/>
            <person name="Nolan M."/>
            <person name="Ohm R."/>
            <person name="Pangilinan J."/>
            <person name="Park H.-J."/>
            <person name="Ramirez L."/>
            <person name="Alfaro M."/>
            <person name="Sun H."/>
            <person name="Tritt A."/>
            <person name="Yoshinaga Y."/>
            <person name="Zwiers L.-H."/>
            <person name="Turgeon B."/>
            <person name="Goodwin S."/>
            <person name="Spatafora J."/>
            <person name="Crous P."/>
            <person name="Grigoriev I."/>
        </authorList>
    </citation>
    <scope>NUCLEOTIDE SEQUENCE</scope>
    <source>
        <strain evidence="1">ATCC 200398</strain>
    </source>
</reference>
<accession>A0ACB6Q7I5</accession>
<proteinExistence type="predicted"/>
<keyword evidence="2" id="KW-1185">Reference proteome</keyword>
<dbReference type="EMBL" id="MU003562">
    <property type="protein sequence ID" value="KAF2462797.1"/>
    <property type="molecule type" value="Genomic_DNA"/>
</dbReference>
<organism evidence="1 2">
    <name type="scientific">Lindgomyces ingoldianus</name>
    <dbReference type="NCBI Taxonomy" id="673940"/>
    <lineage>
        <taxon>Eukaryota</taxon>
        <taxon>Fungi</taxon>
        <taxon>Dikarya</taxon>
        <taxon>Ascomycota</taxon>
        <taxon>Pezizomycotina</taxon>
        <taxon>Dothideomycetes</taxon>
        <taxon>Pleosporomycetidae</taxon>
        <taxon>Pleosporales</taxon>
        <taxon>Lindgomycetaceae</taxon>
        <taxon>Lindgomyces</taxon>
    </lineage>
</organism>
<dbReference type="Proteomes" id="UP000799755">
    <property type="component" value="Unassembled WGS sequence"/>
</dbReference>
<gene>
    <name evidence="1" type="ORF">BDR25DRAFT_330047</name>
</gene>
<evidence type="ECO:0000313" key="2">
    <source>
        <dbReference type="Proteomes" id="UP000799755"/>
    </source>
</evidence>
<name>A0ACB6Q7I5_9PLEO</name>
<protein>
    <submittedName>
        <fullName evidence="1">Alpha/beta-hydrolase</fullName>
    </submittedName>
</protein>
<comment type="caution">
    <text evidence="1">The sequence shown here is derived from an EMBL/GenBank/DDBJ whole genome shotgun (WGS) entry which is preliminary data.</text>
</comment>
<sequence>MALQPFPNCKHFTIPGGPTYSYVVHPARPRKPTFLLLHGFPSASYDWRNQIRDLSDAGYGVIAPDLLGYGNTDKPPGVEEYSVWRMAAHIAKLLEHEGISNVVAVGHDWGCGILGMLANRYPERLSALVFMAVPYTPPGTFDLDAFNSFTESLFGYPVFGYWQFFNESDAAELCDRHSESMTALSYPNNYEIWKTDLCPYGKARAWVTSDRKVGRPSWLSKPEVDTHNAILRNGGYVGPLNWYKASIRNIDVPNYSQIPPENLIISRPVLFLIADGDVVTRPELARQSAEQGRQEGYLPSVEVQELTGCGHWLQLEKPREVFNALDAFAKKVVR</sequence>
<evidence type="ECO:0000313" key="1">
    <source>
        <dbReference type="EMBL" id="KAF2462797.1"/>
    </source>
</evidence>